<keyword evidence="4" id="KW-1185">Reference proteome</keyword>
<accession>I1T375</accession>
<dbReference type="GeneID" id="80549642"/>
<reference evidence="1 3" key="1">
    <citation type="submission" date="2010-06" db="EMBL/GenBank/DDBJ databases">
        <title>Genetic diversity of the Phlebovirus genus.</title>
        <authorList>
            <person name="Palacios G."/>
            <person name="Savji N."/>
            <person name="Sze W."/>
            <person name="Hutchinson S."/>
            <person name="Tesh R."/>
            <person name="Travassos da Rosa A."/>
            <person name="Lipkin W."/>
        </authorList>
    </citation>
    <scope>NUCLEOTIDE SEQUENCE [LARGE SCALE GENOMIC DNA]</scope>
</reference>
<dbReference type="RefSeq" id="YP_009346037.1">
    <property type="nucleotide sequence ID" value="NC_033850.1"/>
</dbReference>
<organism evidence="1 3">
    <name type="scientific">Uriurana virus</name>
    <dbReference type="NCBI Taxonomy" id="1055750"/>
    <lineage>
        <taxon>Viruses</taxon>
        <taxon>Riboviria</taxon>
        <taxon>Orthornavirae</taxon>
        <taxon>Negarnaviricota</taxon>
        <taxon>Polyploviricotina</taxon>
        <taxon>Bunyaviricetes</taxon>
        <taxon>Hareavirales</taxon>
        <taxon>Phenuiviridae</taxon>
        <taxon>Phlebovirus</taxon>
        <taxon>Phlebovirus uriuranaense</taxon>
    </lineage>
</organism>
<evidence type="ECO:0000313" key="3">
    <source>
        <dbReference type="Proteomes" id="UP000098165"/>
    </source>
</evidence>
<evidence type="ECO:0000313" key="2">
    <source>
        <dbReference type="EMBL" id="API68898.1"/>
    </source>
</evidence>
<evidence type="ECO:0000313" key="4">
    <source>
        <dbReference type="Proteomes" id="UP000201357"/>
    </source>
</evidence>
<name>I1T375_9VIRU</name>
<dbReference type="GeneID" id="31079668"/>
<reference evidence="2 4" key="2">
    <citation type="journal article" date="2017" name="J. Gen. Virol.">
        <title>Characterization of the Bujaru, Frijoles and Tapara antigenic complexes into the Sandfly Fever group and two unclassified phleboviruses from Brazil.</title>
        <authorList>
            <person name="Vasconcelos P.F."/>
            <person name="Nunes Neto J.P."/>
            <person name="de Souza W.M."/>
            <person name="Acrani G.O."/>
            <person name="Romeiro M.F."/>
            <person name="Fumagalli M.J."/>
            <person name="Vieira C.L."/>
            <person name="Medeiros D.B."/>
            <person name="de Lima J.A."/>
            <person name="de Lima C.P."/>
            <person name="Cardoso J.F."/>
            <person name="Rodrigues S.G."/>
            <person name="Figueiredo L.T."/>
            <person name="da Silva S.P."/>
            <person name="Tesh R."/>
            <person name="Nunes M.R."/>
            <person name="Vasconcelos P.F."/>
        </authorList>
    </citation>
    <scope>NUCLEOTIDE SEQUENCE [LARGE SCALE GENOMIC DNA]</scope>
    <source>
        <strain evidence="2 4">BeAr479776</strain>
    </source>
</reference>
<dbReference type="EMBL" id="KX611402">
    <property type="protein sequence ID" value="API68898.1"/>
    <property type="molecule type" value="Genomic_RNA"/>
</dbReference>
<dbReference type="RefSeq" id="YP_010839708.1">
    <property type="nucleotide sequence ID" value="NC_078058.1"/>
</dbReference>
<dbReference type="InterPro" id="IPR039434">
    <property type="entry name" value="NSs-like"/>
</dbReference>
<evidence type="ECO:0000313" key="1">
    <source>
        <dbReference type="EMBL" id="AEL29692.1"/>
    </source>
</evidence>
<dbReference type="OrthoDB" id="23063at10239"/>
<dbReference type="Pfam" id="PF11073">
    <property type="entry name" value="NSs"/>
    <property type="match status" value="1"/>
</dbReference>
<dbReference type="Proteomes" id="UP000201357">
    <property type="component" value="Genome"/>
</dbReference>
<dbReference type="KEGG" id="vg:31079668"/>
<dbReference type="Proteomes" id="UP000098165">
    <property type="component" value="Genome"/>
</dbReference>
<dbReference type="EMBL" id="HM566190">
    <property type="protein sequence ID" value="AEL29692.1"/>
    <property type="molecule type" value="Genomic_RNA"/>
</dbReference>
<protein>
    <submittedName>
        <fullName evidence="1">Nonstructural protein</fullName>
    </submittedName>
</protein>
<sequence length="265" mass="30791">MNFFAVDYPLVSFSVNKLRRIQVDYVPYCKEDRDPISLYDCLEFPVTSFTQVPGIRSKLRDYYDFNQLPVSWGPAKPGVSNESSTKFSSLISKIADLEVTDCLKHNEPNIKRALSWPYSYPSLLFFKLSAKKDDYGIWEYKGLAMTSIMRASKVTQIDRCVVFFHKKILREAMELGEPEGEYPGRDLFLECASVICVRLLRAYKYDLIYDEPHSKLLKLIREFDETFLLSTTEPHFGIAKDEFDTSMKRQEAEETFWGSDFTDSD</sequence>
<dbReference type="KEGG" id="vg:80549642"/>
<proteinExistence type="predicted"/>